<evidence type="ECO:0000256" key="2">
    <source>
        <dbReference type="ARBA" id="ARBA00022573"/>
    </source>
</evidence>
<proteinExistence type="predicted"/>
<dbReference type="EMBL" id="CP012034">
    <property type="protein sequence ID" value="AKP66209.1"/>
    <property type="molecule type" value="Genomic_DNA"/>
</dbReference>
<reference evidence="8" key="1">
    <citation type="submission" date="2015-07" db="EMBL/GenBank/DDBJ databases">
        <title>Lactobacillus ginsenosidimutans/EMML 3141/ whole genome sequencing.</title>
        <authorList>
            <person name="Kim M.K."/>
            <person name="Im W.-T."/>
            <person name="Srinivasan S."/>
            <person name="Lee J.-J."/>
        </authorList>
    </citation>
    <scope>NUCLEOTIDE SEQUENCE [LARGE SCALE GENOMIC DNA]</scope>
    <source>
        <strain evidence="8">EMML 3041</strain>
    </source>
</reference>
<dbReference type="GO" id="GO:0032259">
    <property type="term" value="P:methylation"/>
    <property type="evidence" value="ECO:0007669"/>
    <property type="project" value="UniProtKB-KW"/>
</dbReference>
<dbReference type="NCBIfam" id="TIGR02467">
    <property type="entry name" value="CbiE"/>
    <property type="match status" value="1"/>
</dbReference>
<dbReference type="InterPro" id="IPR000878">
    <property type="entry name" value="4pyrrol_Mease"/>
</dbReference>
<dbReference type="Gene3D" id="3.40.1010.10">
    <property type="entry name" value="Cobalt-precorrin-4 Transmethylase, Domain 1"/>
    <property type="match status" value="1"/>
</dbReference>
<evidence type="ECO:0000256" key="3">
    <source>
        <dbReference type="ARBA" id="ARBA00022603"/>
    </source>
</evidence>
<keyword evidence="5" id="KW-0949">S-adenosyl-L-methionine</keyword>
<dbReference type="PANTHER" id="PTHR43182">
    <property type="entry name" value="COBALT-PRECORRIN-6B C(15)-METHYLTRANSFERASE (DECARBOXYLATING)"/>
    <property type="match status" value="1"/>
</dbReference>
<evidence type="ECO:0000259" key="6">
    <source>
        <dbReference type="Pfam" id="PF00590"/>
    </source>
</evidence>
<keyword evidence="2" id="KW-0169">Cobalamin biosynthesis</keyword>
<dbReference type="Proteomes" id="UP000036106">
    <property type="component" value="Chromosome"/>
</dbReference>
<sequence>MITVAGIGPGSEDLMINKVSRVVEDADLVIGSQRQLELFQIDDAKKMVLPKLMVLKDFLLKNIDQNIVLLASGDPYLYGIANWIKREIDNQEVEVIPGISSIQYLFNRVGIPMNDSYLTSSHGRIPDFDFLLQHKTICMVTDDKIGPYQIAQEIKQRQQHRTIFIGENLSYLGETITKTNEKDIKNRKYKMNVVLITDEG</sequence>
<dbReference type="InterPro" id="IPR014776">
    <property type="entry name" value="4pyrrole_Mease_sub2"/>
</dbReference>
<dbReference type="RefSeq" id="WP_048702471.1">
    <property type="nucleotide sequence ID" value="NZ_CP012034.1"/>
</dbReference>
<evidence type="ECO:0000313" key="7">
    <source>
        <dbReference type="EMBL" id="AKP66209.1"/>
    </source>
</evidence>
<evidence type="ECO:0000256" key="4">
    <source>
        <dbReference type="ARBA" id="ARBA00022679"/>
    </source>
</evidence>
<dbReference type="AlphaFoldDB" id="A0A0H4QCZ6"/>
<dbReference type="UniPathway" id="UPA00148"/>
<dbReference type="SUPFAM" id="SSF53790">
    <property type="entry name" value="Tetrapyrrole methylase"/>
    <property type="match status" value="1"/>
</dbReference>
<evidence type="ECO:0000256" key="1">
    <source>
        <dbReference type="ARBA" id="ARBA00004953"/>
    </source>
</evidence>
<protein>
    <submittedName>
        <fullName evidence="7">Cobalt-precorrin-6Y C(5)-methyltransferase</fullName>
    </submittedName>
</protein>
<dbReference type="NCBIfam" id="NF004456">
    <property type="entry name" value="PRK05787.1-4"/>
    <property type="match status" value="1"/>
</dbReference>
<dbReference type="OrthoDB" id="9780707at2"/>
<dbReference type="STRING" id="1007676.ABM34_00695"/>
<keyword evidence="8" id="KW-1185">Reference proteome</keyword>
<dbReference type="InterPro" id="IPR014777">
    <property type="entry name" value="4pyrrole_Mease_sub1"/>
</dbReference>
<dbReference type="KEGG" id="lgn:ABM34_00695"/>
<dbReference type="GO" id="GO:0008276">
    <property type="term" value="F:protein methyltransferase activity"/>
    <property type="evidence" value="ECO:0007669"/>
    <property type="project" value="InterPro"/>
</dbReference>
<gene>
    <name evidence="7" type="ORF">ABM34_00695</name>
</gene>
<dbReference type="InterPro" id="IPR012818">
    <property type="entry name" value="CbiE"/>
</dbReference>
<name>A0A0H4QCZ6_9LACO</name>
<dbReference type="GO" id="GO:0009236">
    <property type="term" value="P:cobalamin biosynthetic process"/>
    <property type="evidence" value="ECO:0007669"/>
    <property type="project" value="UniProtKB-UniPathway"/>
</dbReference>
<keyword evidence="4 7" id="KW-0808">Transferase</keyword>
<dbReference type="PANTHER" id="PTHR43182:SF1">
    <property type="entry name" value="COBALT-PRECORRIN-7 C(5)-METHYLTRANSFERASE"/>
    <property type="match status" value="1"/>
</dbReference>
<dbReference type="PATRIC" id="fig|1007676.4.peg.146"/>
<dbReference type="Pfam" id="PF00590">
    <property type="entry name" value="TP_methylase"/>
    <property type="match status" value="1"/>
</dbReference>
<dbReference type="Gene3D" id="3.30.950.10">
    <property type="entry name" value="Methyltransferase, Cobalt-precorrin-4 Transmethylase, Domain 2"/>
    <property type="match status" value="1"/>
</dbReference>
<dbReference type="InterPro" id="IPR035996">
    <property type="entry name" value="4pyrrol_Methylase_sf"/>
</dbReference>
<dbReference type="InterPro" id="IPR050714">
    <property type="entry name" value="Cobalamin_biosynth_MTase"/>
</dbReference>
<accession>A0A0H4QCZ6</accession>
<evidence type="ECO:0000313" key="8">
    <source>
        <dbReference type="Proteomes" id="UP000036106"/>
    </source>
</evidence>
<comment type="pathway">
    <text evidence="1">Cofactor biosynthesis; adenosylcobalamin biosynthesis.</text>
</comment>
<keyword evidence="3 7" id="KW-0489">Methyltransferase</keyword>
<evidence type="ECO:0000256" key="5">
    <source>
        <dbReference type="ARBA" id="ARBA00022691"/>
    </source>
</evidence>
<dbReference type="CDD" id="cd11644">
    <property type="entry name" value="Precorrin-6Y-MT"/>
    <property type="match status" value="1"/>
</dbReference>
<organism evidence="7 8">
    <name type="scientific">Companilactobacillus ginsenosidimutans</name>
    <dbReference type="NCBI Taxonomy" id="1007676"/>
    <lineage>
        <taxon>Bacteria</taxon>
        <taxon>Bacillati</taxon>
        <taxon>Bacillota</taxon>
        <taxon>Bacilli</taxon>
        <taxon>Lactobacillales</taxon>
        <taxon>Lactobacillaceae</taxon>
        <taxon>Companilactobacillus</taxon>
    </lineage>
</organism>
<feature type="domain" description="Tetrapyrrole methylase" evidence="6">
    <location>
        <begin position="1"/>
        <end position="184"/>
    </location>
</feature>